<reference evidence="2" key="2">
    <citation type="submission" date="2019-11" db="EMBL/GenBank/DDBJ databases">
        <title>Improved Assembly of Tolypothrix boutellei genome.</title>
        <authorList>
            <person name="Sarangi A.N."/>
            <person name="Mukherjee M."/>
            <person name="Ghosh S."/>
            <person name="Singh D."/>
            <person name="Das A."/>
            <person name="Kant S."/>
            <person name="Prusty A."/>
            <person name="Tripathy S."/>
        </authorList>
    </citation>
    <scope>NUCLEOTIDE SEQUENCE</scope>
    <source>
        <strain evidence="2">VB521301</strain>
    </source>
</reference>
<dbReference type="OrthoDB" id="528836at2"/>
<dbReference type="AlphaFoldDB" id="A0A0C1QYU4"/>
<dbReference type="RefSeq" id="WP_038091441.1">
    <property type="nucleotide sequence ID" value="NZ_JHEG04000001.1"/>
</dbReference>
<keyword evidence="1" id="KW-1133">Transmembrane helix</keyword>
<feature type="transmembrane region" description="Helical" evidence="1">
    <location>
        <begin position="12"/>
        <end position="40"/>
    </location>
</feature>
<evidence type="ECO:0000313" key="4">
    <source>
        <dbReference type="Proteomes" id="UP000029738"/>
    </source>
</evidence>
<evidence type="ECO:0000313" key="3">
    <source>
        <dbReference type="EMBL" id="KIE08803.1"/>
    </source>
</evidence>
<comment type="caution">
    <text evidence="3">The sequence shown here is derived from an EMBL/GenBank/DDBJ whole genome shotgun (WGS) entry which is preliminary data.</text>
</comment>
<protein>
    <recommendedName>
        <fullName evidence="5">Serine/threonine kinase</fullName>
    </recommendedName>
</protein>
<feature type="transmembrane region" description="Helical" evidence="1">
    <location>
        <begin position="46"/>
        <end position="64"/>
    </location>
</feature>
<dbReference type="Proteomes" id="UP000029738">
    <property type="component" value="Unassembled WGS sequence"/>
</dbReference>
<keyword evidence="1" id="KW-0472">Membrane</keyword>
<sequence length="211" mass="22534">MDEIVKKVAALGLPGIVLAIVMATTGLTGAAAITTALAILGGPAGMLGGITVLGLTALITDVLAKVGLEEFLSAVYCQRRLSEPHGKLLEEIDSLILFDGDIKDRLKITVTDGCGCSTIAEACTTDFTKEVIAILESIPGITPAHHRDFKSSCPVMRLRDGTALRTWKNLAGVDHVFLASRDEKMIYGGYVGWIHSEGLHTTIARIRKEYT</sequence>
<reference evidence="3" key="1">
    <citation type="journal article" date="2015" name="Genome Announc.">
        <title>Draft Genome Sequence of Tolypothrix boutellei Strain VB521301.</title>
        <authorList>
            <person name="Chandrababunaidu M.M."/>
            <person name="Singh D."/>
            <person name="Sen D."/>
            <person name="Bhan S."/>
            <person name="Das S."/>
            <person name="Gupta A."/>
            <person name="Adhikary S.P."/>
            <person name="Tripathy S."/>
        </authorList>
    </citation>
    <scope>NUCLEOTIDE SEQUENCE</scope>
    <source>
        <strain evidence="3">VB521301</strain>
    </source>
</reference>
<dbReference type="EMBL" id="JHEG02000058">
    <property type="protein sequence ID" value="KIE08803.1"/>
    <property type="molecule type" value="Genomic_DNA"/>
</dbReference>
<organism evidence="3">
    <name type="scientific">Tolypothrix bouteillei VB521301</name>
    <dbReference type="NCBI Taxonomy" id="1479485"/>
    <lineage>
        <taxon>Bacteria</taxon>
        <taxon>Bacillati</taxon>
        <taxon>Cyanobacteriota</taxon>
        <taxon>Cyanophyceae</taxon>
        <taxon>Nostocales</taxon>
        <taxon>Tolypothrichaceae</taxon>
        <taxon>Tolypothrix</taxon>
    </lineage>
</organism>
<name>A0A0C1QYU4_9CYAN</name>
<gene>
    <name evidence="3" type="ORF">DA73_0230295</name>
    <name evidence="2" type="ORF">DA73_0400008680</name>
</gene>
<evidence type="ECO:0000256" key="1">
    <source>
        <dbReference type="SAM" id="Phobius"/>
    </source>
</evidence>
<accession>A0A0C1QYU4</accession>
<evidence type="ECO:0008006" key="5">
    <source>
        <dbReference type="Google" id="ProtNLM"/>
    </source>
</evidence>
<dbReference type="STRING" id="1479485.DA73_0230295"/>
<proteinExistence type="predicted"/>
<keyword evidence="1" id="KW-0812">Transmembrane</keyword>
<keyword evidence="4" id="KW-1185">Reference proteome</keyword>
<dbReference type="EMBL" id="JHEG04000001">
    <property type="protein sequence ID" value="KAF3885522.1"/>
    <property type="molecule type" value="Genomic_DNA"/>
</dbReference>
<evidence type="ECO:0000313" key="2">
    <source>
        <dbReference type="EMBL" id="KAF3885522.1"/>
    </source>
</evidence>